<dbReference type="RefSeq" id="WP_155442242.1">
    <property type="nucleotide sequence ID" value="NZ_WNLA01000032.1"/>
</dbReference>
<reference evidence="3 4" key="1">
    <citation type="submission" date="2019-11" db="EMBL/GenBank/DDBJ databases">
        <title>Type strains purchased from KCTC, JCM and DSMZ.</title>
        <authorList>
            <person name="Lu H."/>
        </authorList>
    </citation>
    <scope>NUCLEOTIDE SEQUENCE [LARGE SCALE GENOMIC DNA]</scope>
    <source>
        <strain evidence="3 4">KCTC 42409</strain>
    </source>
</reference>
<comment type="caution">
    <text evidence="3">The sequence shown here is derived from an EMBL/GenBank/DDBJ whole genome shotgun (WGS) entry which is preliminary data.</text>
</comment>
<dbReference type="Proteomes" id="UP000484015">
    <property type="component" value="Unassembled WGS sequence"/>
</dbReference>
<dbReference type="InterPro" id="IPR014147">
    <property type="entry name" value="T4SS_TrbJ"/>
</dbReference>
<feature type="chain" id="PRO_5026951766" evidence="2">
    <location>
        <begin position="28"/>
        <end position="259"/>
    </location>
</feature>
<evidence type="ECO:0000313" key="4">
    <source>
        <dbReference type="Proteomes" id="UP000484015"/>
    </source>
</evidence>
<protein>
    <submittedName>
        <fullName evidence="3">P-type conjugative transfer protein TrbJ</fullName>
    </submittedName>
</protein>
<keyword evidence="4" id="KW-1185">Reference proteome</keyword>
<evidence type="ECO:0000256" key="2">
    <source>
        <dbReference type="SAM" id="SignalP"/>
    </source>
</evidence>
<proteinExistence type="predicted"/>
<evidence type="ECO:0000313" key="3">
    <source>
        <dbReference type="EMBL" id="MTW05900.1"/>
    </source>
</evidence>
<dbReference type="NCBIfam" id="TIGR02780">
    <property type="entry name" value="TrbJ_Ti"/>
    <property type="match status" value="1"/>
</dbReference>
<evidence type="ECO:0000256" key="1">
    <source>
        <dbReference type="SAM" id="Coils"/>
    </source>
</evidence>
<organism evidence="3 4">
    <name type="scientific">Pseudoduganella ginsengisoli</name>
    <dbReference type="NCBI Taxonomy" id="1462440"/>
    <lineage>
        <taxon>Bacteria</taxon>
        <taxon>Pseudomonadati</taxon>
        <taxon>Pseudomonadota</taxon>
        <taxon>Betaproteobacteria</taxon>
        <taxon>Burkholderiales</taxon>
        <taxon>Oxalobacteraceae</taxon>
        <taxon>Telluria group</taxon>
        <taxon>Pseudoduganella</taxon>
    </lineage>
</organism>
<dbReference type="SUPFAM" id="SSF101082">
    <property type="entry name" value="Typo IV secretion system protein TraC"/>
    <property type="match status" value="1"/>
</dbReference>
<dbReference type="AlphaFoldDB" id="A0A6L6Q8E4"/>
<accession>A0A6L6Q8E4</accession>
<keyword evidence="1" id="KW-0175">Coiled coil</keyword>
<keyword evidence="2" id="KW-0732">Signal</keyword>
<gene>
    <name evidence="3" type="primary">trbJ</name>
    <name evidence="3" type="ORF">GM668_27860</name>
</gene>
<name>A0A6L6Q8E4_9BURK</name>
<dbReference type="OrthoDB" id="7469703at2"/>
<sequence length="259" mass="28610">MNNRINNLFTKVVFISSIAAAPISALAQFGGGIVYDPANFAKNTITAAEQLRATAKQLQQYQKQLQQLENQIRNTTAPPQFLWDEAKYTIKRILKSIDTLNYYKQQAGSVDAYMKANYGTINDYTTQKCFSSSGCSAGEWKVIQDRASESSNVQARSTEAMLRGLDEQQATLQIDADKLAQIQSGAEGAEGQLAAMGYANQLASAQVNQLLQLRTLMIAQQAEIGIRQRALQDQEAQQRALSQQFNSGESTVKSPKKVW</sequence>
<feature type="signal peptide" evidence="2">
    <location>
        <begin position="1"/>
        <end position="27"/>
    </location>
</feature>
<dbReference type="EMBL" id="WNLA01000032">
    <property type="protein sequence ID" value="MTW05900.1"/>
    <property type="molecule type" value="Genomic_DNA"/>
</dbReference>
<feature type="coiled-coil region" evidence="1">
    <location>
        <begin position="48"/>
        <end position="78"/>
    </location>
</feature>